<dbReference type="Proteomes" id="UP001057580">
    <property type="component" value="Chromosome"/>
</dbReference>
<accession>A0A9E7UBT0</accession>
<feature type="region of interest" description="Disordered" evidence="1">
    <location>
        <begin position="26"/>
        <end position="60"/>
    </location>
</feature>
<name>A0A9E7UBT0_9EURY</name>
<sequence length="284" mass="29699">MAVRPLLFVVCLLLAGCGSVTDGPGGADGGGAEATPTVTPAPLPSETPSEATPTPPAGSPVAVASLRDLPTTHAAALSNRSFTAVERRVVLEGGGALYDVTTRLRVDGGRYRYERTRIADPSYPGPQGIDTLSLYHAGNRTAFRDEDDGGVRYGVVDGPFRFGPDGDQTGQAFLADLLPAFGTWTAAPVGDATLLRGSTLVDPEALEVDRRLGAADVASVRIRVSPTGRVSSLDLTYEATLNGRRVTVRVERRYTAVGSTTVPEPPWLGRALGTETPSASMVRP</sequence>
<dbReference type="PROSITE" id="PS51257">
    <property type="entry name" value="PROKAR_LIPOPROTEIN"/>
    <property type="match status" value="1"/>
</dbReference>
<reference evidence="2" key="1">
    <citation type="submission" date="2022-09" db="EMBL/GenBank/DDBJ databases">
        <title>Diverse halophilic archaea isolated from saline environments.</title>
        <authorList>
            <person name="Cui H.-L."/>
        </authorList>
    </citation>
    <scope>NUCLEOTIDE SEQUENCE</scope>
    <source>
        <strain evidence="2">ZS-35-S2</strain>
    </source>
</reference>
<keyword evidence="3" id="KW-1185">Reference proteome</keyword>
<feature type="compositionally biased region" description="Polar residues" evidence="1">
    <location>
        <begin position="275"/>
        <end position="284"/>
    </location>
</feature>
<gene>
    <name evidence="2" type="ORF">N0B31_03955</name>
</gene>
<feature type="region of interest" description="Disordered" evidence="1">
    <location>
        <begin position="264"/>
        <end position="284"/>
    </location>
</feature>
<dbReference type="KEGG" id="ssai:N0B31_03955"/>
<dbReference type="AlphaFoldDB" id="A0A9E7UBT0"/>
<proteinExistence type="predicted"/>
<evidence type="ECO:0000256" key="1">
    <source>
        <dbReference type="SAM" id="MobiDB-lite"/>
    </source>
</evidence>
<dbReference type="RefSeq" id="WP_260594542.1">
    <property type="nucleotide sequence ID" value="NZ_CP104003.1"/>
</dbReference>
<evidence type="ECO:0000313" key="2">
    <source>
        <dbReference type="EMBL" id="UWM55442.1"/>
    </source>
</evidence>
<protein>
    <submittedName>
        <fullName evidence="2">Uncharacterized protein</fullName>
    </submittedName>
</protein>
<organism evidence="2 3">
    <name type="scientific">Salinirubellus salinus</name>
    <dbReference type="NCBI Taxonomy" id="1364945"/>
    <lineage>
        <taxon>Archaea</taxon>
        <taxon>Methanobacteriati</taxon>
        <taxon>Methanobacteriota</taxon>
        <taxon>Stenosarchaea group</taxon>
        <taxon>Halobacteria</taxon>
        <taxon>Halobacteriales</taxon>
        <taxon>Natronomonadaceae</taxon>
        <taxon>Salinirubellus</taxon>
    </lineage>
</organism>
<dbReference type="GeneID" id="74941547"/>
<dbReference type="EMBL" id="CP104003">
    <property type="protein sequence ID" value="UWM55442.1"/>
    <property type="molecule type" value="Genomic_DNA"/>
</dbReference>
<evidence type="ECO:0000313" key="3">
    <source>
        <dbReference type="Proteomes" id="UP001057580"/>
    </source>
</evidence>